<gene>
    <name evidence="2" type="ORF">H9828_02440</name>
</gene>
<keyword evidence="1" id="KW-0472">Membrane</keyword>
<organism evidence="2 3">
    <name type="scientific">Candidatus Alistipes intestinigallinarum</name>
    <dbReference type="NCBI Taxonomy" id="2838440"/>
    <lineage>
        <taxon>Bacteria</taxon>
        <taxon>Pseudomonadati</taxon>
        <taxon>Bacteroidota</taxon>
        <taxon>Bacteroidia</taxon>
        <taxon>Bacteroidales</taxon>
        <taxon>Rikenellaceae</taxon>
        <taxon>Alistipes</taxon>
    </lineage>
</organism>
<dbReference type="Proteomes" id="UP000886844">
    <property type="component" value="Unassembled WGS sequence"/>
</dbReference>
<keyword evidence="1" id="KW-0812">Transmembrane</keyword>
<feature type="transmembrane region" description="Helical" evidence="1">
    <location>
        <begin position="195"/>
        <end position="218"/>
    </location>
</feature>
<evidence type="ECO:0000313" key="2">
    <source>
        <dbReference type="EMBL" id="HIY68260.1"/>
    </source>
</evidence>
<dbReference type="EMBL" id="DXDA01000020">
    <property type="protein sequence ID" value="HIY68260.1"/>
    <property type="molecule type" value="Genomic_DNA"/>
</dbReference>
<dbReference type="AlphaFoldDB" id="A0A9D1YZ83"/>
<feature type="non-terminal residue" evidence="2">
    <location>
        <position position="265"/>
    </location>
</feature>
<evidence type="ECO:0000256" key="1">
    <source>
        <dbReference type="SAM" id="Phobius"/>
    </source>
</evidence>
<reference evidence="2" key="1">
    <citation type="journal article" date="2021" name="PeerJ">
        <title>Extensive microbial diversity within the chicken gut microbiome revealed by metagenomics and culture.</title>
        <authorList>
            <person name="Gilroy R."/>
            <person name="Ravi A."/>
            <person name="Getino M."/>
            <person name="Pursley I."/>
            <person name="Horton D.L."/>
            <person name="Alikhan N.F."/>
            <person name="Baker D."/>
            <person name="Gharbi K."/>
            <person name="Hall N."/>
            <person name="Watson M."/>
            <person name="Adriaenssens E.M."/>
            <person name="Foster-Nyarko E."/>
            <person name="Jarju S."/>
            <person name="Secka A."/>
            <person name="Antonio M."/>
            <person name="Oren A."/>
            <person name="Chaudhuri R.R."/>
            <person name="La Ragione R."/>
            <person name="Hildebrand F."/>
            <person name="Pallen M.J."/>
        </authorList>
    </citation>
    <scope>NUCLEOTIDE SEQUENCE</scope>
    <source>
        <strain evidence="2">5134</strain>
    </source>
</reference>
<accession>A0A9D1YZ83</accession>
<reference evidence="2" key="2">
    <citation type="submission" date="2021-04" db="EMBL/GenBank/DDBJ databases">
        <authorList>
            <person name="Gilroy R."/>
        </authorList>
    </citation>
    <scope>NUCLEOTIDE SEQUENCE</scope>
    <source>
        <strain evidence="2">5134</strain>
    </source>
</reference>
<comment type="caution">
    <text evidence="2">The sequence shown here is derived from an EMBL/GenBank/DDBJ whole genome shotgun (WGS) entry which is preliminary data.</text>
</comment>
<name>A0A9D1YZ83_9BACT</name>
<protein>
    <recommendedName>
        <fullName evidence="4">Chemotaxis methyl-accepting receptor HlyB-like 4HB MCP domain-containing protein</fullName>
    </recommendedName>
</protein>
<sequence>MTGLRKRVTVGFLSIVCLLFFSGMISLLELGHLSRDTGEILKANARNIELAKEMLDAAHEQNVALIRMSVFGDRSRDSLCRASMDRLENTLLVAQNEALDKSFLDSLAFATTELRIVTDNYLAFGDLRSRSDSLAADSLAGRPDSLGIRWYNEEYDALYGRLTAAIKNYMTSTQSSLAPRAEQMKKNAYRAVTPVLISVTVMIAIVLMLLYFLSIYCVSPIERMNKSLGDWLSFRTPFNVKGDLKDEVLELKERIETLINQSKQP</sequence>
<keyword evidence="1" id="KW-1133">Transmembrane helix</keyword>
<evidence type="ECO:0008006" key="4">
    <source>
        <dbReference type="Google" id="ProtNLM"/>
    </source>
</evidence>
<evidence type="ECO:0000313" key="3">
    <source>
        <dbReference type="Proteomes" id="UP000886844"/>
    </source>
</evidence>
<proteinExistence type="predicted"/>